<dbReference type="NCBIfam" id="TIGR02353">
    <property type="entry name" value="NRPS_term_dom"/>
    <property type="match status" value="1"/>
</dbReference>
<feature type="transmembrane region" description="Helical" evidence="2">
    <location>
        <begin position="838"/>
        <end position="866"/>
    </location>
</feature>
<proteinExistence type="predicted"/>
<dbReference type="InterPro" id="IPR009081">
    <property type="entry name" value="PP-bd_ACP"/>
</dbReference>
<dbReference type="PROSITE" id="PS00455">
    <property type="entry name" value="AMP_BINDING"/>
    <property type="match status" value="1"/>
</dbReference>
<gene>
    <name evidence="4" type="ORF">FM105_07815</name>
</gene>
<evidence type="ECO:0000313" key="5">
    <source>
        <dbReference type="Proteomes" id="UP000196581"/>
    </source>
</evidence>
<dbReference type="GO" id="GO:0043041">
    <property type="term" value="P:amino acid activation for nonribosomal peptide biosynthetic process"/>
    <property type="evidence" value="ECO:0007669"/>
    <property type="project" value="TreeGrafter"/>
</dbReference>
<accession>A0A1X6XFB6</accession>
<keyword evidence="2" id="KW-1133">Transmembrane helix</keyword>
<feature type="domain" description="Carrier" evidence="3">
    <location>
        <begin position="513"/>
        <end position="586"/>
    </location>
</feature>
<feature type="transmembrane region" description="Helical" evidence="2">
    <location>
        <begin position="646"/>
        <end position="665"/>
    </location>
</feature>
<organism evidence="4 5">
    <name type="scientific">Brevibacterium yomogidense</name>
    <dbReference type="NCBI Taxonomy" id="946573"/>
    <lineage>
        <taxon>Bacteria</taxon>
        <taxon>Bacillati</taxon>
        <taxon>Actinomycetota</taxon>
        <taxon>Actinomycetes</taxon>
        <taxon>Micrococcales</taxon>
        <taxon>Brevibacteriaceae</taxon>
        <taxon>Brevibacterium</taxon>
    </lineage>
</organism>
<dbReference type="Gene3D" id="3.30.300.30">
    <property type="match status" value="1"/>
</dbReference>
<dbReference type="SUPFAM" id="SSF56801">
    <property type="entry name" value="Acetyl-CoA synthetase-like"/>
    <property type="match status" value="1"/>
</dbReference>
<dbReference type="SUPFAM" id="SSF51161">
    <property type="entry name" value="Trimeric LpxA-like enzymes"/>
    <property type="match status" value="3"/>
</dbReference>
<dbReference type="Gene3D" id="3.40.50.12780">
    <property type="entry name" value="N-terminal domain of ligase-like"/>
    <property type="match status" value="1"/>
</dbReference>
<dbReference type="InterPro" id="IPR000873">
    <property type="entry name" value="AMP-dep_synth/lig_dom"/>
</dbReference>
<feature type="transmembrane region" description="Helical" evidence="2">
    <location>
        <begin position="878"/>
        <end position="901"/>
    </location>
</feature>
<dbReference type="Gene3D" id="2.160.10.10">
    <property type="entry name" value="Hexapeptide repeat proteins"/>
    <property type="match status" value="2"/>
</dbReference>
<keyword evidence="2" id="KW-0812">Transmembrane</keyword>
<dbReference type="EMBL" id="FWFF01000013">
    <property type="protein sequence ID" value="SLM97846.1"/>
    <property type="molecule type" value="Genomic_DNA"/>
</dbReference>
<protein>
    <submittedName>
        <fullName evidence="4">Non-ribosomal peptide synthetase, terminal component</fullName>
    </submittedName>
</protein>
<feature type="transmembrane region" description="Helical" evidence="2">
    <location>
        <begin position="1115"/>
        <end position="1142"/>
    </location>
</feature>
<evidence type="ECO:0000313" key="4">
    <source>
        <dbReference type="EMBL" id="SLM97846.1"/>
    </source>
</evidence>
<dbReference type="GO" id="GO:0031177">
    <property type="term" value="F:phosphopantetheine binding"/>
    <property type="evidence" value="ECO:0007669"/>
    <property type="project" value="TreeGrafter"/>
</dbReference>
<dbReference type="InterPro" id="IPR042099">
    <property type="entry name" value="ANL_N_sf"/>
</dbReference>
<evidence type="ECO:0000256" key="2">
    <source>
        <dbReference type="SAM" id="Phobius"/>
    </source>
</evidence>
<dbReference type="GO" id="GO:0044550">
    <property type="term" value="P:secondary metabolite biosynthetic process"/>
    <property type="evidence" value="ECO:0007669"/>
    <property type="project" value="TreeGrafter"/>
</dbReference>
<reference evidence="5" key="1">
    <citation type="submission" date="2017-02" db="EMBL/GenBank/DDBJ databases">
        <authorList>
            <person name="Dridi B."/>
        </authorList>
    </citation>
    <scope>NUCLEOTIDE SEQUENCE [LARGE SCALE GENOMIC DNA]</scope>
    <source>
        <strain evidence="5">B Co 03.10</strain>
    </source>
</reference>
<dbReference type="NCBIfam" id="TIGR01733">
    <property type="entry name" value="AA-adenyl-dom"/>
    <property type="match status" value="1"/>
</dbReference>
<dbReference type="GO" id="GO:0005737">
    <property type="term" value="C:cytoplasm"/>
    <property type="evidence" value="ECO:0007669"/>
    <property type="project" value="TreeGrafter"/>
</dbReference>
<dbReference type="PROSITE" id="PS50075">
    <property type="entry name" value="CARRIER"/>
    <property type="match status" value="1"/>
</dbReference>
<dbReference type="PANTHER" id="PTHR45527:SF1">
    <property type="entry name" value="FATTY ACID SYNTHASE"/>
    <property type="match status" value="1"/>
</dbReference>
<dbReference type="Pfam" id="PF00550">
    <property type="entry name" value="PP-binding"/>
    <property type="match status" value="1"/>
</dbReference>
<sequence length="1310" mass="139072">MTHLPHESPTEMHSPQFPAGDRAPSARTLIDLIMETAAAHPDSPAIDDGTTVLRYRELLETMRDRALALADAGVGPGDTVGVRVTSGTTDLYTAILGILMVGGAYVPVDVDDPDERARTVFSEAECAAVVTDGFTIDVRHRRTPDQVPPLRAPEPSDDCWVIFTSGSTGTPKGVAVSHRSAAAFVDAEARIFCSAEPLRPGDRVLAGLSVAFDASCEEMWLAWRSGACLVPAPRSLVKSGMDLGPWLANRGITVVSTVPTLASLWPAETLANVRLLIFGGEACPPELAARLSDEDREVWNTYGPTEATVVTCAAPLDGSDPVRIGLPLDGWDMAIVDPATGVPVADGATGELIIGGVGLARYLDPAKDAEKYAPMPTLGWERAYRSGDLVVMDPEGLIFVGRADEQVKLGGRRIELGEIDASLQALPGVAGGAAAVKDTPAGMQLLIGYLAPEIPGDDRREDWTALLRQELPPALVPRLVLVDDLPTKTSGKVDRNALPWPLPGEEPADGDRDELPESTRWFADQWEAVLGTVPTLDSDFFDSGGGSLAAAQLVSRLRTRHAGVTVGDVYSVPRFGALVDVASETDDAAPARARRTITRTRYSMQALQTLLGIPVHVLAAMKWAVLALVIVNLAGLAGMEVPTVSWWLIVALFGVFVTPWGRMLISAGAARALLRGVSPGTYPRSGSVHLRLWLAEHVADLASAVSVASAPWVTWYGRLLGNRIGPNVDLHSIPPVTGMLTLAEGASIEPEVDFKGWWVDGDVVHIGPIRVGEYAVVGARLTLLPGSRVGAGAVVEPGSAVNGKLRRGQVYSGSPAMRVRKAQIDFPESPPRRRRTPFLLYAIGSVLHAAIPLLAAVPGLALMFAVSGPEAAVTPLVLLAWSPVLGLTWFATTALLIVLAVRALAIGMKEDVVPVRSFAGYRVWATERIMDMARDLLFPLYAGLLTPVWLRLLGAKVGRDVEVSTVLLVPSMTTIADGAFLADDTMVASYELGNGWMRVGRAKVGKRAFLGNSGMAAAGRRVPKNALVAVLSAAPTKAKKGSSWIGSPPVELRRSEVAADSALTYKPSARLRRLRGMWETLRLLSVIAGALVVTGVIGALIGLHSALAQTLSNTAAAVVMLLLSGVVMMLAGAVAAGIAVAAKWICVGRIRRSEHPLWSSFIWRSELADTFVELVAAPWFARTAVGTPALVWYLRALGARIGHGVWCETYWLPEADLVSLGDNSTVNRGCVVQTHLFHDRVMSLDTVTLDPGATLGPNSVILPAATIGDAATVGPASLVMRGEFVPANAYFMGNPVVPWIDAPTIPSEED</sequence>
<dbReference type="Proteomes" id="UP000196581">
    <property type="component" value="Unassembled WGS sequence"/>
</dbReference>
<dbReference type="Gene3D" id="1.10.1200.10">
    <property type="entry name" value="ACP-like"/>
    <property type="match status" value="1"/>
</dbReference>
<name>A0A1X6XFB6_9MICO</name>
<feature type="transmembrane region" description="Helical" evidence="2">
    <location>
        <begin position="1080"/>
        <end position="1103"/>
    </location>
</feature>
<keyword evidence="5" id="KW-1185">Reference proteome</keyword>
<dbReference type="InterPro" id="IPR011004">
    <property type="entry name" value="Trimer_LpxA-like_sf"/>
</dbReference>
<feature type="region of interest" description="Disordered" evidence="1">
    <location>
        <begin position="1"/>
        <end position="21"/>
    </location>
</feature>
<dbReference type="Pfam" id="PF00501">
    <property type="entry name" value="AMP-binding"/>
    <property type="match status" value="1"/>
</dbReference>
<dbReference type="CDD" id="cd05930">
    <property type="entry name" value="A_NRPS"/>
    <property type="match status" value="1"/>
</dbReference>
<dbReference type="InterPro" id="IPR045851">
    <property type="entry name" value="AMP-bd_C_sf"/>
</dbReference>
<dbReference type="SUPFAM" id="SSF47336">
    <property type="entry name" value="ACP-like"/>
    <property type="match status" value="1"/>
</dbReference>
<feature type="compositionally biased region" description="Basic and acidic residues" evidence="1">
    <location>
        <begin position="1"/>
        <end position="10"/>
    </location>
</feature>
<dbReference type="InterPro" id="IPR036736">
    <property type="entry name" value="ACP-like_sf"/>
</dbReference>
<dbReference type="InterPro" id="IPR010071">
    <property type="entry name" value="AA_adenyl_dom"/>
</dbReference>
<evidence type="ECO:0000256" key="1">
    <source>
        <dbReference type="SAM" id="MobiDB-lite"/>
    </source>
</evidence>
<evidence type="ECO:0000259" key="3">
    <source>
        <dbReference type="PROSITE" id="PS50075"/>
    </source>
</evidence>
<feature type="region of interest" description="Disordered" evidence="1">
    <location>
        <begin position="492"/>
        <end position="514"/>
    </location>
</feature>
<dbReference type="InterPro" id="IPR012728">
    <property type="entry name" value="Pls/PosA_C"/>
</dbReference>
<keyword evidence="2" id="KW-0472">Membrane</keyword>
<dbReference type="InterPro" id="IPR020845">
    <property type="entry name" value="AMP-binding_CS"/>
</dbReference>
<dbReference type="PANTHER" id="PTHR45527">
    <property type="entry name" value="NONRIBOSOMAL PEPTIDE SYNTHETASE"/>
    <property type="match status" value="1"/>
</dbReference>